<dbReference type="Proteomes" id="UP000007305">
    <property type="component" value="Chromosome 9"/>
</dbReference>
<keyword evidence="7" id="KW-1267">Proteomics identification</keyword>
<proteinExistence type="evidence at protein level"/>
<reference evidence="6" key="1">
    <citation type="journal article" date="2009" name="Science">
        <title>The B73 maize genome: complexity, diversity, and dynamics.</title>
        <authorList>
            <person name="Schnable P.S."/>
            <person name="Ware D."/>
            <person name="Fulton R.S."/>
            <person name="Stein J.C."/>
            <person name="Wei F."/>
            <person name="Pasternak S."/>
            <person name="Liang C."/>
            <person name="Zhang J."/>
            <person name="Fulton L."/>
            <person name="Graves T.A."/>
            <person name="Minx P."/>
            <person name="Reily A.D."/>
            <person name="Courtney L."/>
            <person name="Kruchowski S.S."/>
            <person name="Tomlinson C."/>
            <person name="Strong C."/>
            <person name="Delehaunty K."/>
            <person name="Fronick C."/>
            <person name="Courtney B."/>
            <person name="Rock S.M."/>
            <person name="Belter E."/>
            <person name="Du F."/>
            <person name="Kim K."/>
            <person name="Abbott R.M."/>
            <person name="Cotton M."/>
            <person name="Levy A."/>
            <person name="Marchetto P."/>
            <person name="Ochoa K."/>
            <person name="Jackson S.M."/>
            <person name="Gillam B."/>
            <person name="Chen W."/>
            <person name="Yan L."/>
            <person name="Higginbotham J."/>
            <person name="Cardenas M."/>
            <person name="Waligorski J."/>
            <person name="Applebaum E."/>
            <person name="Phelps L."/>
            <person name="Falcone J."/>
            <person name="Kanchi K."/>
            <person name="Thane T."/>
            <person name="Scimone A."/>
            <person name="Thane N."/>
            <person name="Henke J."/>
            <person name="Wang T."/>
            <person name="Ruppert J."/>
            <person name="Shah N."/>
            <person name="Rotter K."/>
            <person name="Hodges J."/>
            <person name="Ingenthron E."/>
            <person name="Cordes M."/>
            <person name="Kohlberg S."/>
            <person name="Sgro J."/>
            <person name="Delgado B."/>
            <person name="Mead K."/>
            <person name="Chinwalla A."/>
            <person name="Leonard S."/>
            <person name="Crouse K."/>
            <person name="Collura K."/>
            <person name="Kudrna D."/>
            <person name="Currie J."/>
            <person name="He R."/>
            <person name="Angelova A."/>
            <person name="Rajasekar S."/>
            <person name="Mueller T."/>
            <person name="Lomeli R."/>
            <person name="Scara G."/>
            <person name="Ko A."/>
            <person name="Delaney K."/>
            <person name="Wissotski M."/>
            <person name="Lopez G."/>
            <person name="Campos D."/>
            <person name="Braidotti M."/>
            <person name="Ashley E."/>
            <person name="Golser W."/>
            <person name="Kim H."/>
            <person name="Lee S."/>
            <person name="Lin J."/>
            <person name="Dujmic Z."/>
            <person name="Kim W."/>
            <person name="Talag J."/>
            <person name="Zuccolo A."/>
            <person name="Fan C."/>
            <person name="Sebastian A."/>
            <person name="Kramer M."/>
            <person name="Spiegel L."/>
            <person name="Nascimento L."/>
            <person name="Zutavern T."/>
            <person name="Miller B."/>
            <person name="Ambroise C."/>
            <person name="Muller S."/>
            <person name="Spooner W."/>
            <person name="Narechania A."/>
            <person name="Ren L."/>
            <person name="Wei S."/>
            <person name="Kumari S."/>
            <person name="Faga B."/>
            <person name="Levy M.J."/>
            <person name="McMahan L."/>
            <person name="Van Buren P."/>
            <person name="Vaughn M.W."/>
            <person name="Ying K."/>
            <person name="Yeh C.-T."/>
            <person name="Emrich S.J."/>
            <person name="Jia Y."/>
            <person name="Kalyanaraman A."/>
            <person name="Hsia A.-P."/>
            <person name="Barbazuk W.B."/>
            <person name="Baucom R.S."/>
            <person name="Brutnell T.P."/>
            <person name="Carpita N.C."/>
            <person name="Chaparro C."/>
            <person name="Chia J.-M."/>
            <person name="Deragon J.-M."/>
            <person name="Estill J.C."/>
            <person name="Fu Y."/>
            <person name="Jeddeloh J.A."/>
            <person name="Han Y."/>
            <person name="Lee H."/>
            <person name="Li P."/>
            <person name="Lisch D.R."/>
            <person name="Liu S."/>
            <person name="Liu Z."/>
            <person name="Nagel D.H."/>
            <person name="McCann M.C."/>
            <person name="SanMiguel P."/>
            <person name="Myers A.M."/>
            <person name="Nettleton D."/>
            <person name="Nguyen J."/>
            <person name="Penning B.W."/>
            <person name="Ponnala L."/>
            <person name="Schneider K.L."/>
            <person name="Schwartz D.C."/>
            <person name="Sharma A."/>
            <person name="Soderlund C."/>
            <person name="Springer N.M."/>
            <person name="Sun Q."/>
            <person name="Wang H."/>
            <person name="Waterman M."/>
            <person name="Westerman R."/>
            <person name="Wolfgruber T.K."/>
            <person name="Yang L."/>
            <person name="Yu Y."/>
            <person name="Zhang L."/>
            <person name="Zhou S."/>
            <person name="Zhu Q."/>
            <person name="Bennetzen J.L."/>
            <person name="Dawe R.K."/>
            <person name="Jiang J."/>
            <person name="Jiang N."/>
            <person name="Presting G.G."/>
            <person name="Wessler S.R."/>
            <person name="Aluru S."/>
            <person name="Martienssen R.A."/>
            <person name="Clifton S.W."/>
            <person name="McCombie W.R."/>
            <person name="Wing R.A."/>
            <person name="Wilson R.K."/>
        </authorList>
    </citation>
    <scope>NUCLEOTIDE SEQUENCE [LARGE SCALE GENOMIC DNA]</scope>
    <source>
        <strain evidence="6">cv. B73</strain>
    </source>
</reference>
<dbReference type="InterPro" id="IPR036477">
    <property type="entry name" value="Formyl_transf_N_sf"/>
</dbReference>
<reference evidence="5" key="2">
    <citation type="submission" date="2019-07" db="EMBL/GenBank/DDBJ databases">
        <authorList>
            <person name="Seetharam A."/>
            <person name="Woodhouse M."/>
            <person name="Cannon E."/>
        </authorList>
    </citation>
    <scope>NUCLEOTIDE SEQUENCE [LARGE SCALE GENOMIC DNA]</scope>
    <source>
        <strain evidence="5">cv. B73</strain>
    </source>
</reference>
<protein>
    <recommendedName>
        <fullName evidence="4">Formyl transferase N-terminal domain-containing protein</fullName>
    </recommendedName>
</protein>
<organism evidence="5 6">
    <name type="scientific">Zea mays</name>
    <name type="common">Maize</name>
    <dbReference type="NCBI Taxonomy" id="4577"/>
    <lineage>
        <taxon>Eukaryota</taxon>
        <taxon>Viridiplantae</taxon>
        <taxon>Streptophyta</taxon>
        <taxon>Embryophyta</taxon>
        <taxon>Tracheophyta</taxon>
        <taxon>Spermatophyta</taxon>
        <taxon>Magnoliopsida</taxon>
        <taxon>Liliopsida</taxon>
        <taxon>Poales</taxon>
        <taxon>Poaceae</taxon>
        <taxon>PACMAD clade</taxon>
        <taxon>Panicoideae</taxon>
        <taxon>Andropogonodae</taxon>
        <taxon>Andropogoneae</taxon>
        <taxon>Tripsacinae</taxon>
        <taxon>Zea</taxon>
    </lineage>
</organism>
<feature type="region of interest" description="Disordered" evidence="3">
    <location>
        <begin position="48"/>
        <end position="98"/>
    </location>
</feature>
<evidence type="ECO:0000256" key="1">
    <source>
        <dbReference type="ARBA" id="ARBA00022563"/>
    </source>
</evidence>
<feature type="domain" description="Formyl transferase N-terminal" evidence="4">
    <location>
        <begin position="141"/>
        <end position="318"/>
    </location>
</feature>
<feature type="compositionally biased region" description="Low complexity" evidence="3">
    <location>
        <begin position="62"/>
        <end position="97"/>
    </location>
</feature>
<evidence type="ECO:0000313" key="6">
    <source>
        <dbReference type="Proteomes" id="UP000007305"/>
    </source>
</evidence>
<feature type="region of interest" description="Disordered" evidence="3">
    <location>
        <begin position="1"/>
        <end position="30"/>
    </location>
</feature>
<dbReference type="SUPFAM" id="SSF53328">
    <property type="entry name" value="Formyltransferase"/>
    <property type="match status" value="1"/>
</dbReference>
<dbReference type="AlphaFoldDB" id="A0A804RBF0"/>
<evidence type="ECO:0007829" key="7">
    <source>
        <dbReference type="PeptideAtlas" id="A0A804RBF0"/>
    </source>
</evidence>
<dbReference type="CDD" id="cd08648">
    <property type="entry name" value="FMT_core_Formyl-FH4-Hydrolase_C"/>
    <property type="match status" value="1"/>
</dbReference>
<dbReference type="NCBIfam" id="NF004684">
    <property type="entry name" value="PRK06027.1"/>
    <property type="match status" value="1"/>
</dbReference>
<keyword evidence="6" id="KW-1185">Reference proteome</keyword>
<dbReference type="InterPro" id="IPR041729">
    <property type="entry name" value="Formyl-FH4-Hydrolase_C"/>
</dbReference>
<dbReference type="Gramene" id="Zm00001eb404490_T002">
    <property type="protein sequence ID" value="Zm00001eb404490_P002"/>
    <property type="gene ID" value="Zm00001eb404490"/>
</dbReference>
<evidence type="ECO:0000313" key="5">
    <source>
        <dbReference type="EnsemblPlants" id="Zm00001eb404490_P002"/>
    </source>
</evidence>
<accession>A0A804RBF0</accession>
<dbReference type="GO" id="GO:0006730">
    <property type="term" value="P:one-carbon metabolic process"/>
    <property type="evidence" value="ECO:0007669"/>
    <property type="project" value="UniProtKB-KW"/>
</dbReference>
<name>A0A804RBF0_MAIZE</name>
<keyword evidence="2" id="KW-0378">Hydrolase</keyword>
<dbReference type="Pfam" id="PF00551">
    <property type="entry name" value="Formyl_trans_N"/>
    <property type="match status" value="1"/>
</dbReference>
<feature type="compositionally biased region" description="Polar residues" evidence="3">
    <location>
        <begin position="49"/>
        <end position="59"/>
    </location>
</feature>
<dbReference type="GO" id="GO:0006189">
    <property type="term" value="P:'de novo' IMP biosynthetic process"/>
    <property type="evidence" value="ECO:0007669"/>
    <property type="project" value="InterPro"/>
</dbReference>
<dbReference type="EnsemblPlants" id="Zm00001eb404490_T002">
    <property type="protein sequence ID" value="Zm00001eb404490_P002"/>
    <property type="gene ID" value="Zm00001eb404490"/>
</dbReference>
<evidence type="ECO:0000256" key="2">
    <source>
        <dbReference type="ARBA" id="ARBA00022801"/>
    </source>
</evidence>
<dbReference type="InterPro" id="IPR004810">
    <property type="entry name" value="PurU"/>
</dbReference>
<dbReference type="InParanoid" id="A0A804RBF0"/>
<dbReference type="GO" id="GO:0008864">
    <property type="term" value="F:formyltetrahydrofolate deformylase activity"/>
    <property type="evidence" value="ECO:0007669"/>
    <property type="project" value="InterPro"/>
</dbReference>
<dbReference type="PANTHER" id="PTHR42706:SF1">
    <property type="entry name" value="FORMYLTETRAHYDROFOLATE DEFORMYLASE 2, MITOCHONDRIAL"/>
    <property type="match status" value="1"/>
</dbReference>
<sequence length="337" mass="37756">MGLGIHIIHQPPPPSLSLSQRYPPTHPSVHPMRWCRWRAGRSPPPYLRATSSASISSGAPTPLASSPSSRNASPPAVATSTASTSSSPTTNPSSTPAGIEFTYNPRLWPRHELHKDFLNLSRCFNAQTSTVRVPDLDPKYNISILASKQDHCLFDLLYRWQEGRLPVHINCVISNHDRPQDNHVRRFLQRHGIPYHYLPTAPANKREKEILELIQGTDFVVLARYMQILSENLLKAYGKDIINIHHGLLPSFKGGNPSRQAFSAGVKLIGATSHFVTPELDAGPIIEQMVERVSHRDTLQSFVVKSENLEKQCLAEAIKSYCELRVLPYELRKTVVF</sequence>
<dbReference type="InterPro" id="IPR002376">
    <property type="entry name" value="Formyl_transf_N"/>
</dbReference>
<dbReference type="PRINTS" id="PR01575">
    <property type="entry name" value="FFH4HYDRLASE"/>
</dbReference>
<dbReference type="PANTHER" id="PTHR42706">
    <property type="entry name" value="FORMYLTETRAHYDROFOLATE DEFORMYLASE"/>
    <property type="match status" value="1"/>
</dbReference>
<keyword evidence="1" id="KW-0554">One-carbon metabolism</keyword>
<reference evidence="5" key="3">
    <citation type="submission" date="2021-05" db="UniProtKB">
        <authorList>
            <consortium name="EnsemblPlants"/>
        </authorList>
    </citation>
    <scope>IDENTIFICATION</scope>
    <source>
        <strain evidence="5">cv. B73</strain>
    </source>
</reference>
<dbReference type="Gene3D" id="3.40.50.170">
    <property type="entry name" value="Formyl transferase, N-terminal domain"/>
    <property type="match status" value="1"/>
</dbReference>
<evidence type="ECO:0000256" key="3">
    <source>
        <dbReference type="SAM" id="MobiDB-lite"/>
    </source>
</evidence>
<evidence type="ECO:0000259" key="4">
    <source>
        <dbReference type="Pfam" id="PF00551"/>
    </source>
</evidence>